<comment type="subcellular location">
    <subcellularLocation>
        <location evidence="1">Cell membrane</location>
        <topology evidence="1">Multi-pass membrane protein</topology>
    </subcellularLocation>
</comment>
<feature type="transmembrane region" description="Helical" evidence="6">
    <location>
        <begin position="150"/>
        <end position="176"/>
    </location>
</feature>
<feature type="transmembrane region" description="Helical" evidence="6">
    <location>
        <begin position="297"/>
        <end position="317"/>
    </location>
</feature>
<keyword evidence="8" id="KW-1185">Reference proteome</keyword>
<feature type="transmembrane region" description="Helical" evidence="6">
    <location>
        <begin position="214"/>
        <end position="233"/>
    </location>
</feature>
<keyword evidence="2" id="KW-1003">Cell membrane</keyword>
<name>A0A844QNY8_9HYPH</name>
<organism evidence="7 8">
    <name type="scientific">Nitratireductor arenosus</name>
    <dbReference type="NCBI Taxonomy" id="2682096"/>
    <lineage>
        <taxon>Bacteria</taxon>
        <taxon>Pseudomonadati</taxon>
        <taxon>Pseudomonadota</taxon>
        <taxon>Alphaproteobacteria</taxon>
        <taxon>Hyphomicrobiales</taxon>
        <taxon>Phyllobacteriaceae</taxon>
        <taxon>Nitratireductor</taxon>
    </lineage>
</organism>
<feature type="transmembrane region" description="Helical" evidence="6">
    <location>
        <begin position="253"/>
        <end position="276"/>
    </location>
</feature>
<keyword evidence="4 6" id="KW-1133">Transmembrane helix</keyword>
<evidence type="ECO:0000256" key="5">
    <source>
        <dbReference type="ARBA" id="ARBA00023136"/>
    </source>
</evidence>
<evidence type="ECO:0000256" key="2">
    <source>
        <dbReference type="ARBA" id="ARBA00022475"/>
    </source>
</evidence>
<dbReference type="Proteomes" id="UP000463224">
    <property type="component" value="Unassembled WGS sequence"/>
</dbReference>
<evidence type="ECO:0000256" key="1">
    <source>
        <dbReference type="ARBA" id="ARBA00004651"/>
    </source>
</evidence>
<accession>A0A844QNY8</accession>
<evidence type="ECO:0000256" key="4">
    <source>
        <dbReference type="ARBA" id="ARBA00022989"/>
    </source>
</evidence>
<reference evidence="7 8" key="1">
    <citation type="submission" date="2019-12" db="EMBL/GenBank/DDBJ databases">
        <title>Nitratireductor arenosus sp. nov., Isolated from sea sand, Jeju island, South Korea.</title>
        <authorList>
            <person name="Kim W."/>
        </authorList>
    </citation>
    <scope>NUCLEOTIDE SEQUENCE [LARGE SCALE GENOMIC DNA]</scope>
    <source>
        <strain evidence="7 8">CAU 1489</strain>
    </source>
</reference>
<feature type="transmembrane region" description="Helical" evidence="6">
    <location>
        <begin position="50"/>
        <end position="71"/>
    </location>
</feature>
<comment type="caution">
    <text evidence="7">The sequence shown here is derived from an EMBL/GenBank/DDBJ whole genome shotgun (WGS) entry which is preliminary data.</text>
</comment>
<feature type="transmembrane region" description="Helical" evidence="6">
    <location>
        <begin position="182"/>
        <end position="202"/>
    </location>
</feature>
<feature type="transmembrane region" description="Helical" evidence="6">
    <location>
        <begin position="362"/>
        <end position="384"/>
    </location>
</feature>
<feature type="transmembrane region" description="Helical" evidence="6">
    <location>
        <begin position="323"/>
        <end position="341"/>
    </location>
</feature>
<proteinExistence type="predicted"/>
<keyword evidence="5 6" id="KW-0472">Membrane</keyword>
<gene>
    <name evidence="7" type="ORF">GN330_20735</name>
</gene>
<feature type="transmembrane region" description="Helical" evidence="6">
    <location>
        <begin position="120"/>
        <end position="143"/>
    </location>
</feature>
<feature type="transmembrane region" description="Helical" evidence="6">
    <location>
        <begin position="390"/>
        <end position="412"/>
    </location>
</feature>
<feature type="transmembrane region" description="Helical" evidence="6">
    <location>
        <begin position="18"/>
        <end position="38"/>
    </location>
</feature>
<evidence type="ECO:0000313" key="7">
    <source>
        <dbReference type="EMBL" id="MVA99683.1"/>
    </source>
</evidence>
<feature type="transmembrane region" description="Helical" evidence="6">
    <location>
        <begin position="83"/>
        <end position="108"/>
    </location>
</feature>
<dbReference type="InterPro" id="IPR050833">
    <property type="entry name" value="Poly_Biosynth_Transport"/>
</dbReference>
<dbReference type="PANTHER" id="PTHR30250">
    <property type="entry name" value="PST FAMILY PREDICTED COLANIC ACID TRANSPORTER"/>
    <property type="match status" value="1"/>
</dbReference>
<evidence type="ECO:0000256" key="3">
    <source>
        <dbReference type="ARBA" id="ARBA00022692"/>
    </source>
</evidence>
<dbReference type="AlphaFoldDB" id="A0A844QNY8"/>
<protein>
    <submittedName>
        <fullName evidence="7">Lipopolysaccharide biosynthesis protein</fullName>
    </submittedName>
</protein>
<dbReference type="EMBL" id="WPHG01000007">
    <property type="protein sequence ID" value="MVA99683.1"/>
    <property type="molecule type" value="Genomic_DNA"/>
</dbReference>
<evidence type="ECO:0000256" key="6">
    <source>
        <dbReference type="SAM" id="Phobius"/>
    </source>
</evidence>
<sequence length="419" mass="45086">MDRISDFLTSRTALLRDYLTAVSGSLGRLVFSLLYFVVLANTLSIAEFGLFATASAAGVMLSRIVGFGFVSSLYRIATVKPRLLGTFAGGFLLMTVLSLPVLAAASWLTHSIFFVGDLPFATFALVIVSEALLWRMVETVVIVNNGLNRFAAAAVLVIAGTALRAVAAGLFALATAPVLVDWVYYYLAANGACLAIALAFFWPRQRLRLRPALYWSRLADALYVAGAELLFYLQMELDKLLVLALGGPHLAGIYAIVMRLVDLTAIPVRTFTMLLVQRLMRAPETLSKLWLRVGFEAGILAISTLGLAGLALVLHFYPTVLGGNVSQAGPLVIFALAVPGLRNLIEYQAELLFARGQMLLRAINLAILAGAKALVLTYLLLGALDAQQLVLMLNGAFAVLYLASAVLTYSALRLPAKRA</sequence>
<dbReference type="PANTHER" id="PTHR30250:SF11">
    <property type="entry name" value="O-ANTIGEN TRANSPORTER-RELATED"/>
    <property type="match status" value="1"/>
</dbReference>
<evidence type="ECO:0000313" key="8">
    <source>
        <dbReference type="Proteomes" id="UP000463224"/>
    </source>
</evidence>
<dbReference type="GO" id="GO:0005886">
    <property type="term" value="C:plasma membrane"/>
    <property type="evidence" value="ECO:0007669"/>
    <property type="project" value="UniProtKB-SubCell"/>
</dbReference>
<keyword evidence="3 6" id="KW-0812">Transmembrane</keyword>